<evidence type="ECO:0000256" key="1">
    <source>
        <dbReference type="ARBA" id="ARBA00022729"/>
    </source>
</evidence>
<accession>A0A841FH04</accession>
<keyword evidence="2" id="KW-1015">Disulfide bond</keyword>
<dbReference type="PANTHER" id="PTHR46943">
    <property type="entry name" value="PENTRAXIN-RELATED PROTEIN PTX3"/>
    <property type="match status" value="1"/>
</dbReference>
<evidence type="ECO:0000256" key="2">
    <source>
        <dbReference type="ARBA" id="ARBA00023157"/>
    </source>
</evidence>
<dbReference type="Pfam" id="PF13385">
    <property type="entry name" value="Laminin_G_3"/>
    <property type="match status" value="2"/>
</dbReference>
<keyword evidence="7" id="KW-1185">Reference proteome</keyword>
<feature type="domain" description="LamG-like jellyroll fold" evidence="5">
    <location>
        <begin position="990"/>
        <end position="1131"/>
    </location>
</feature>
<evidence type="ECO:0000256" key="4">
    <source>
        <dbReference type="SAM" id="SignalP"/>
    </source>
</evidence>
<dbReference type="InterPro" id="IPR028994">
    <property type="entry name" value="Integrin_alpha_N"/>
</dbReference>
<dbReference type="InterPro" id="IPR006558">
    <property type="entry name" value="LamG-like"/>
</dbReference>
<dbReference type="Gene3D" id="2.130.10.130">
    <property type="entry name" value="Integrin alpha, N-terminal"/>
    <property type="match status" value="1"/>
</dbReference>
<evidence type="ECO:0000259" key="5">
    <source>
        <dbReference type="SMART" id="SM00560"/>
    </source>
</evidence>
<gene>
    <name evidence="6" type="ORF">HNR73_004472</name>
</gene>
<feature type="region of interest" description="Disordered" evidence="3">
    <location>
        <begin position="600"/>
        <end position="625"/>
    </location>
</feature>
<keyword evidence="1 4" id="KW-0732">Signal</keyword>
<dbReference type="RefSeq" id="WP_184789435.1">
    <property type="nucleotide sequence ID" value="NZ_BONT01000031.1"/>
</dbReference>
<dbReference type="NCBIfam" id="NF033679">
    <property type="entry name" value="DNRLRE_dom"/>
    <property type="match status" value="1"/>
</dbReference>
<protein>
    <recommendedName>
        <fullName evidence="5">LamG-like jellyroll fold domain-containing protein</fullName>
    </recommendedName>
</protein>
<reference evidence="6 7" key="1">
    <citation type="submission" date="2020-08" db="EMBL/GenBank/DDBJ databases">
        <title>Genomic Encyclopedia of Type Strains, Phase IV (KMG-IV): sequencing the most valuable type-strain genomes for metagenomic binning, comparative biology and taxonomic classification.</title>
        <authorList>
            <person name="Goeker M."/>
        </authorList>
    </citation>
    <scope>NUCLEOTIDE SEQUENCE [LARGE SCALE GENOMIC DNA]</scope>
    <source>
        <strain evidence="6 7">YIM 65646</strain>
    </source>
</reference>
<dbReference type="Proteomes" id="UP000548476">
    <property type="component" value="Unassembled WGS sequence"/>
</dbReference>
<organism evidence="6 7">
    <name type="scientific">Phytomonospora endophytica</name>
    <dbReference type="NCBI Taxonomy" id="714109"/>
    <lineage>
        <taxon>Bacteria</taxon>
        <taxon>Bacillati</taxon>
        <taxon>Actinomycetota</taxon>
        <taxon>Actinomycetes</taxon>
        <taxon>Micromonosporales</taxon>
        <taxon>Micromonosporaceae</taxon>
        <taxon>Phytomonospora</taxon>
    </lineage>
</organism>
<feature type="signal peptide" evidence="4">
    <location>
        <begin position="1"/>
        <end position="32"/>
    </location>
</feature>
<dbReference type="GO" id="GO:0006955">
    <property type="term" value="P:immune response"/>
    <property type="evidence" value="ECO:0007669"/>
    <property type="project" value="InterPro"/>
</dbReference>
<evidence type="ECO:0000313" key="6">
    <source>
        <dbReference type="EMBL" id="MBB6036601.1"/>
    </source>
</evidence>
<dbReference type="SUPFAM" id="SSF69318">
    <property type="entry name" value="Integrin alpha N-terminal domain"/>
    <property type="match status" value="1"/>
</dbReference>
<dbReference type="InterPro" id="IPR042837">
    <property type="entry name" value="PTX3"/>
</dbReference>
<dbReference type="EMBL" id="JACHGT010000009">
    <property type="protein sequence ID" value="MBB6036601.1"/>
    <property type="molecule type" value="Genomic_DNA"/>
</dbReference>
<dbReference type="SMART" id="SM00560">
    <property type="entry name" value="LamGL"/>
    <property type="match status" value="2"/>
</dbReference>
<comment type="caution">
    <text evidence="6">The sequence shown here is derived from an EMBL/GenBank/DDBJ whole genome shotgun (WGS) entry which is preliminary data.</text>
</comment>
<feature type="domain" description="LamG-like jellyroll fold" evidence="5">
    <location>
        <begin position="779"/>
        <end position="921"/>
    </location>
</feature>
<name>A0A841FH04_9ACTN</name>
<sequence length="1548" mass="163085">MPSPARRCVRPALLVLVASVLTVPLAEQSAQASTCPPVAWTEAEAVEIAVECSQEVEVLSLRSETGTMVADLTGELTWSESVEAERVQEADGTWLAADASLEAEASGTFRPAAATVDYWFPGAGHRPEVFAQFGASGLILELETGGATVLSAPTITDDVATYPEVMPGVDLELTAGVDGFSHVLVVKTPEAAASPMVRDAAFRLKGDGVVLAGGGDEALRIESAATGTTFLEATSAYMWDSAGQSSGVSLDAKTAGGPKVAELDVSIEGDLLKLGADEKLLDSPTTVYPVYIDPVWTAKKRSAWATLTDIKGSYYNAYHPPFNKDGGGVKVGKSPADGMFTARSLFKMPLSGVAGKTVTYAEFSMTQGWSSRACGTSEATRLYEVPAFGSSVDWNTSWNSSGSGWQDHIATNDEVRRYDSSGDCAKGRVEWGITDEVATAVDDGRSHIYLGLKAADEGSTNSWKKYVLDAHLTVKYNTPPQKPESVTVMGKKCATGAARPMIGAGALANDPVTIGGKLKDVDAAKDTESAKLTAQVWWSPLGDGWSDTRLRQQPGLGHNSAMSVELPTLADGKYAIRVRAKDKIDSGGFVVCEFEVDTAKPGTPAEVDSADYPSSEENANGSGGIGQAGTFTIAPPANTTDIAGYHVTLNDESFDAKAPVAAADAAGNASVRITPSTYDSSTLRVWTVDKAGNVSDGPRAYNFTVLKSFTEPTGAWSFDVRDGTTIVDESGNGRPLTPVGTPATVPGHILQDSGAGFTGTSTAYNSPAPGTVPIIDTTKGFSVSTWVRINALTTQQTVIAQSGVNQPGFLLEYHLSRNRWNFSMPGSDIASPTWSQVSSTAAPTVGRWTHLVAVYAEGAPGTMSLYVDGKLQGTPVSRTTAWKAPGRLWVGQSATTAGVTKAPLAGAVDDLRIWNRAVNATEAGSLYGRATKTGHWALDDEGTGVSSDASGYGNPMTLGAGAAPTSDGKGVQLTGNTCPTVGEPVVFGNTSFSVAAWVKLTDKGDHRNVITQTGVNRPGFYLQYVKSTDRWRFTMPKTDTASTTFVSVDSLQVAVLHSWTHLAATFEAATGEMRLYVNGELAGTAVTPAPWSPTGPLRVGCAATQANPAGYQHFVGSIDDVQVYAGVLAGGNAFDGTPTVKRVLTGANRPMGGLPDRDLPENNLVVESDDGQLVIQEFGLDQATATWGSREIWRSPNSDYGVGENVYFGDFTGDGERDVAILMERQEYEYSPCADNGILTVCAPETIYRHIEVDLYEIDEFGLSLVARKFLGSAETAPGTGPLPPLPWSYGENDVAVGDVDGDGDDDLVRVVSEYHSGGHHCAGKALILPAVAGEFGASVESTWDFLNNCSTYTHIGDLAVEDLNGDGAEDLELLGGWLGQLGVAVAGVRSLGAFKFAAPVKLWETTQWNNESPYELYGADINGNADDPRVEPKTGKRGQGFADLVVTAPGTVNGTWIRHVLRAVPGSFALQSPYPLQLPQVDSTPVAQGAVLHTDVDRDGDGDALVVQVGPDSAEVRLFTNDAGAFTGGEPVLTLPLVPGVYYRNFL</sequence>
<dbReference type="InterPro" id="IPR013320">
    <property type="entry name" value="ConA-like_dom_sf"/>
</dbReference>
<evidence type="ECO:0000256" key="3">
    <source>
        <dbReference type="SAM" id="MobiDB-lite"/>
    </source>
</evidence>
<dbReference type="Gene3D" id="2.60.120.200">
    <property type="match status" value="2"/>
</dbReference>
<proteinExistence type="predicted"/>
<dbReference type="PANTHER" id="PTHR46943:SF1">
    <property type="entry name" value="PENTRAXIN-RELATED PROTEIN PTX3"/>
    <property type="match status" value="1"/>
</dbReference>
<feature type="chain" id="PRO_5032371624" description="LamG-like jellyroll fold domain-containing protein" evidence="4">
    <location>
        <begin position="33"/>
        <end position="1548"/>
    </location>
</feature>
<dbReference type="SUPFAM" id="SSF49899">
    <property type="entry name" value="Concanavalin A-like lectins/glucanases"/>
    <property type="match status" value="2"/>
</dbReference>
<evidence type="ECO:0000313" key="7">
    <source>
        <dbReference type="Proteomes" id="UP000548476"/>
    </source>
</evidence>